<evidence type="ECO:0000313" key="1">
    <source>
        <dbReference type="EMBL" id="MCI74910.1"/>
    </source>
</evidence>
<dbReference type="AlphaFoldDB" id="A0A392URG1"/>
<evidence type="ECO:0000313" key="2">
    <source>
        <dbReference type="Proteomes" id="UP000265520"/>
    </source>
</evidence>
<name>A0A392URG1_9FABA</name>
<reference evidence="1 2" key="1">
    <citation type="journal article" date="2018" name="Front. Plant Sci.">
        <title>Red Clover (Trifolium pratense) and Zigzag Clover (T. medium) - A Picture of Genomic Similarities and Differences.</title>
        <authorList>
            <person name="Dluhosova J."/>
            <person name="Istvanek J."/>
            <person name="Nedelnik J."/>
            <person name="Repkova J."/>
        </authorList>
    </citation>
    <scope>NUCLEOTIDE SEQUENCE [LARGE SCALE GENOMIC DNA]</scope>
    <source>
        <strain evidence="2">cv. 10/8</strain>
        <tissue evidence="1">Leaf</tissue>
    </source>
</reference>
<dbReference type="GO" id="GO:0032984">
    <property type="term" value="P:protein-containing complex disassembly"/>
    <property type="evidence" value="ECO:0007669"/>
    <property type="project" value="InterPro"/>
</dbReference>
<accession>A0A392URG1</accession>
<keyword evidence="2" id="KW-1185">Reference proteome</keyword>
<dbReference type="Proteomes" id="UP000265520">
    <property type="component" value="Unassembled WGS sequence"/>
</dbReference>
<feature type="non-terminal residue" evidence="1">
    <location>
        <position position="43"/>
    </location>
</feature>
<comment type="caution">
    <text evidence="1">The sequence shown here is derived from an EMBL/GenBank/DDBJ whole genome shotgun (WGS) entry which is preliminary data.</text>
</comment>
<organism evidence="1 2">
    <name type="scientific">Trifolium medium</name>
    <dbReference type="NCBI Taxonomy" id="97028"/>
    <lineage>
        <taxon>Eukaryota</taxon>
        <taxon>Viridiplantae</taxon>
        <taxon>Streptophyta</taxon>
        <taxon>Embryophyta</taxon>
        <taxon>Tracheophyta</taxon>
        <taxon>Spermatophyta</taxon>
        <taxon>Magnoliopsida</taxon>
        <taxon>eudicotyledons</taxon>
        <taxon>Gunneridae</taxon>
        <taxon>Pentapetalae</taxon>
        <taxon>rosids</taxon>
        <taxon>fabids</taxon>
        <taxon>Fabales</taxon>
        <taxon>Fabaceae</taxon>
        <taxon>Papilionoideae</taxon>
        <taxon>50 kb inversion clade</taxon>
        <taxon>NPAAA clade</taxon>
        <taxon>Hologalegina</taxon>
        <taxon>IRL clade</taxon>
        <taxon>Trifolieae</taxon>
        <taxon>Trifolium</taxon>
    </lineage>
</organism>
<dbReference type="PANTHER" id="PTHR47557">
    <property type="entry name" value="PLANT UBX DOMAIN-CONTAINING PROTEIN 1"/>
    <property type="match status" value="1"/>
</dbReference>
<sequence length="43" mass="4906">MNHVFYNVDTTPPKKLIRDVSQDFYAAGFCPGAIVYFSYDVSK</sequence>
<dbReference type="InterPro" id="IPR044232">
    <property type="entry name" value="PUX1"/>
</dbReference>
<dbReference type="GO" id="GO:0051117">
    <property type="term" value="F:ATPase binding"/>
    <property type="evidence" value="ECO:0007669"/>
    <property type="project" value="InterPro"/>
</dbReference>
<dbReference type="PANTHER" id="PTHR47557:SF2">
    <property type="entry name" value="PLANT UBX DOMAIN-CONTAINING PROTEIN 1"/>
    <property type="match status" value="1"/>
</dbReference>
<protein>
    <submittedName>
        <fullName evidence="1">Tether containing UBX domain for GLUT4-like protein</fullName>
    </submittedName>
</protein>
<dbReference type="EMBL" id="LXQA010870752">
    <property type="protein sequence ID" value="MCI74910.1"/>
    <property type="molecule type" value="Genomic_DNA"/>
</dbReference>
<proteinExistence type="predicted"/>